<proteinExistence type="predicted"/>
<evidence type="ECO:0000259" key="2">
    <source>
        <dbReference type="Pfam" id="PF16489"/>
    </source>
</evidence>
<accession>A0A8C9DKV4</accession>
<dbReference type="Proteomes" id="UP000694414">
    <property type="component" value="Unplaced"/>
</dbReference>
<evidence type="ECO:0000313" key="3">
    <source>
        <dbReference type="Ensembl" id="ENSPSMP00000017154.1"/>
    </source>
</evidence>
<sequence>PQGPWRTVRPYRAPVGPSRPHGAPRLSIVRLSDQDVVLSGSALLAPATRAAWEQIQRSEGGAAQLLRHFEAYFGNMARNVRRTYLRPFVIVTTNMSKGRGSSGAGGTLGPSGGCGHRSWPVCSQGRWATGRCSATVLEN</sequence>
<evidence type="ECO:0000256" key="1">
    <source>
        <dbReference type="SAM" id="MobiDB-lite"/>
    </source>
</evidence>
<reference evidence="3" key="1">
    <citation type="submission" date="2025-08" db="UniProtKB">
        <authorList>
            <consortium name="Ensembl"/>
        </authorList>
    </citation>
    <scope>IDENTIFICATION</scope>
</reference>
<organism evidence="3 4">
    <name type="scientific">Prolemur simus</name>
    <name type="common">Greater bamboo lemur</name>
    <name type="synonym">Hapalemur simus</name>
    <dbReference type="NCBI Taxonomy" id="1328070"/>
    <lineage>
        <taxon>Eukaryota</taxon>
        <taxon>Metazoa</taxon>
        <taxon>Chordata</taxon>
        <taxon>Craniata</taxon>
        <taxon>Vertebrata</taxon>
        <taxon>Euteleostomi</taxon>
        <taxon>Mammalia</taxon>
        <taxon>Eutheria</taxon>
        <taxon>Euarchontoglires</taxon>
        <taxon>Primates</taxon>
        <taxon>Strepsirrhini</taxon>
        <taxon>Lemuriformes</taxon>
        <taxon>Lemuridae</taxon>
        <taxon>Prolemur</taxon>
    </lineage>
</organism>
<dbReference type="AlphaFoldDB" id="A0A8C9DKV4"/>
<feature type="region of interest" description="Disordered" evidence="1">
    <location>
        <begin position="1"/>
        <end position="23"/>
    </location>
</feature>
<protein>
    <recommendedName>
        <fullName evidence="2">AGRL2-4 GAIN subdomain A domain-containing protein</fullName>
    </recommendedName>
</protein>
<keyword evidence="4" id="KW-1185">Reference proteome</keyword>
<evidence type="ECO:0000313" key="4">
    <source>
        <dbReference type="Proteomes" id="UP000694414"/>
    </source>
</evidence>
<name>A0A8C9DKV4_PROSS</name>
<dbReference type="Ensembl" id="ENSPSMT00000019951.1">
    <property type="protein sequence ID" value="ENSPSMP00000017154.1"/>
    <property type="gene ID" value="ENSPSMG00000012254.1"/>
</dbReference>
<feature type="domain" description="AGRL2-4 GAIN subdomain A" evidence="2">
    <location>
        <begin position="34"/>
        <end position="77"/>
    </location>
</feature>
<dbReference type="InterPro" id="IPR032471">
    <property type="entry name" value="AGRL2-4_GAIN_subdom_A"/>
</dbReference>
<dbReference type="Pfam" id="PF16489">
    <property type="entry name" value="GAIN"/>
    <property type="match status" value="1"/>
</dbReference>
<dbReference type="GeneTree" id="ENSGT00960000190587"/>
<reference evidence="3" key="2">
    <citation type="submission" date="2025-09" db="UniProtKB">
        <authorList>
            <consortium name="Ensembl"/>
        </authorList>
    </citation>
    <scope>IDENTIFICATION</scope>
</reference>